<geneLocation type="plasmid" evidence="1 2">
    <name>pSULKU02</name>
</geneLocation>
<keyword evidence="2" id="KW-1185">Reference proteome</keyword>
<accession>E4U3S5</accession>
<dbReference type="CDD" id="cd00093">
    <property type="entry name" value="HTH_XRE"/>
    <property type="match status" value="1"/>
</dbReference>
<dbReference type="AlphaFoldDB" id="E4U3S5"/>
<dbReference type="RefSeq" id="WP_013449953.1">
    <property type="nucleotide sequence ID" value="NC_014755.1"/>
</dbReference>
<evidence type="ECO:0000313" key="2">
    <source>
        <dbReference type="Proteomes" id="UP000008721"/>
    </source>
</evidence>
<dbReference type="Proteomes" id="UP000008721">
    <property type="component" value="Plasmid pSULKU02"/>
</dbReference>
<gene>
    <name evidence="1" type="ordered locus">Sulku_2691</name>
</gene>
<dbReference type="GO" id="GO:0003677">
    <property type="term" value="F:DNA binding"/>
    <property type="evidence" value="ECO:0007669"/>
    <property type="project" value="InterPro"/>
</dbReference>
<evidence type="ECO:0008006" key="3">
    <source>
        <dbReference type="Google" id="ProtNLM"/>
    </source>
</evidence>
<dbReference type="HOGENOM" id="CLU_191405_1_1_7"/>
<dbReference type="InterPro" id="IPR001387">
    <property type="entry name" value="Cro/C1-type_HTH"/>
</dbReference>
<dbReference type="InterPro" id="IPR010982">
    <property type="entry name" value="Lambda_DNA-bd_dom_sf"/>
</dbReference>
<reference evidence="1 2" key="1">
    <citation type="journal article" date="2012" name="Stand. Genomic Sci.">
        <title>Complete genome sequence of the sulfur compounds oxidizing chemolithoautotroph Sulfuricurvum kujiense type strain (YK-1(T)).</title>
        <authorList>
            <person name="Han C."/>
            <person name="Kotsyurbenko O."/>
            <person name="Chertkov O."/>
            <person name="Held B."/>
            <person name="Lapidus A."/>
            <person name="Nolan M."/>
            <person name="Lucas S."/>
            <person name="Hammon N."/>
            <person name="Deshpande S."/>
            <person name="Cheng J.F."/>
            <person name="Tapia R."/>
            <person name="Goodwin L.A."/>
            <person name="Pitluck S."/>
            <person name="Liolios K."/>
            <person name="Pagani I."/>
            <person name="Ivanova N."/>
            <person name="Mavromatis K."/>
            <person name="Mikhailova N."/>
            <person name="Pati A."/>
            <person name="Chen A."/>
            <person name="Palaniappan K."/>
            <person name="Land M."/>
            <person name="Hauser L."/>
            <person name="Chang Y.J."/>
            <person name="Jeffries C.D."/>
            <person name="Brambilla E.M."/>
            <person name="Rohde M."/>
            <person name="Spring S."/>
            <person name="Sikorski J."/>
            <person name="Goker M."/>
            <person name="Woyke T."/>
            <person name="Bristow J."/>
            <person name="Eisen J.A."/>
            <person name="Markowitz V."/>
            <person name="Hugenholtz P."/>
            <person name="Kyrpides N.C."/>
            <person name="Klenk H.P."/>
            <person name="Detter J.C."/>
        </authorList>
    </citation>
    <scope>NUCLEOTIDE SEQUENCE [LARGE SCALE GENOMIC DNA]</scope>
    <source>
        <strain evidence="2">ATCC BAA-921 / DSM 16994 / JCM 11577 / YK-1</strain>
    </source>
</reference>
<evidence type="ECO:0000313" key="1">
    <source>
        <dbReference type="EMBL" id="ADR35341.1"/>
    </source>
</evidence>
<dbReference type="Gene3D" id="1.10.260.40">
    <property type="entry name" value="lambda repressor-like DNA-binding domains"/>
    <property type="match status" value="1"/>
</dbReference>
<dbReference type="OrthoDB" id="5325244at2"/>
<name>E4U3S5_SULKY</name>
<dbReference type="SUPFAM" id="SSF47413">
    <property type="entry name" value="lambda repressor-like DNA-binding domains"/>
    <property type="match status" value="1"/>
</dbReference>
<proteinExistence type="predicted"/>
<organism evidence="1 2">
    <name type="scientific">Sulfuricurvum kujiense (strain ATCC BAA-921 / DSM 16994 / JCM 11577 / YK-1)</name>
    <dbReference type="NCBI Taxonomy" id="709032"/>
    <lineage>
        <taxon>Bacteria</taxon>
        <taxon>Pseudomonadati</taxon>
        <taxon>Campylobacterota</taxon>
        <taxon>Epsilonproteobacteria</taxon>
        <taxon>Campylobacterales</taxon>
        <taxon>Sulfurimonadaceae</taxon>
        <taxon>Sulfuricurvum</taxon>
    </lineage>
</organism>
<keyword evidence="1" id="KW-0614">Plasmid</keyword>
<dbReference type="EMBL" id="CP002357">
    <property type="protein sequence ID" value="ADR35341.1"/>
    <property type="molecule type" value="Genomic_DNA"/>
</dbReference>
<dbReference type="KEGG" id="sku:Sulku_2691"/>
<protein>
    <recommendedName>
        <fullName evidence="3">HTH cro/C1-type domain-containing protein</fullName>
    </recommendedName>
</protein>
<sequence>MDKYAFNDLLKTAGLSKKEFAEILGTTGGTISNWGNEGREIPYWVESWLHLYIENQHCKKIKEAISKSGVCDLMDKKSK</sequence>